<proteinExistence type="predicted"/>
<protein>
    <submittedName>
        <fullName evidence="1">Uncharacterized protein</fullName>
    </submittedName>
</protein>
<keyword evidence="2" id="KW-1185">Reference proteome</keyword>
<gene>
    <name evidence="1" type="ORF">IE877_23355</name>
</gene>
<accession>A0ABR9D6T0</accession>
<evidence type="ECO:0000313" key="1">
    <source>
        <dbReference type="EMBL" id="MBD9358773.1"/>
    </source>
</evidence>
<reference evidence="1 2" key="1">
    <citation type="submission" date="2020-09" db="EMBL/GenBank/DDBJ databases">
        <title>Methylomonas albis sp. nov. and Methylomonas fluvii sp. nov.: Two cold-adapted methanotrophs from the River Elbe and an amended description of Methylovulum psychrotolerans strain Eb1.</title>
        <authorList>
            <person name="Bussmann I.K."/>
            <person name="Klings K.-W."/>
            <person name="Warnstedt J."/>
            <person name="Hoppert M."/>
            <person name="Saborowski A."/>
            <person name="Horn F."/>
            <person name="Liebner S."/>
        </authorList>
    </citation>
    <scope>NUCLEOTIDE SEQUENCE [LARGE SCALE GENOMIC DNA]</scope>
    <source>
        <strain evidence="1 2">EbA</strain>
    </source>
</reference>
<sequence length="415" mass="46695">MQPVKITILGSFWDSQIYSSELMLFDEEGSILRIDWRGAIDNLAQKNQSVQTALRVAFLDGDLFYSSKVRKILLDPELATPIKGQLSTLSAIDLCKDLGDLKDYRSHESSPFDFLPTDTEVYYNTIFASGDTGLFSSPRTAKPKRNSSIFSRASKHHDGSIFQVKASDHYTSLATAAGDDGLIEFPFNKEESLSGKTNAIGQSKTLANRSCSSCDWAFQSVMGWTSNSAFFASFTEEKDPDSRKTVRRQDRVVEISEVFQGATRNANVTNRSIAWGAREKLYFLTDSGIDVADYNPNSQKNINNKSKRNAEMFDIKGQIKSNINLDQVVATTTAPFGTVIELDESLLVLRSDGKVETFIGEPVHWRVFPRSEHYSNQLHIMYEDRLEIISFVHDYFVNQSEKLSGFTRKVEDIVL</sequence>
<organism evidence="1 2">
    <name type="scientific">Methylomonas albis</name>
    <dbReference type="NCBI Taxonomy" id="1854563"/>
    <lineage>
        <taxon>Bacteria</taxon>
        <taxon>Pseudomonadati</taxon>
        <taxon>Pseudomonadota</taxon>
        <taxon>Gammaproteobacteria</taxon>
        <taxon>Methylococcales</taxon>
        <taxon>Methylococcaceae</taxon>
        <taxon>Methylomonas</taxon>
    </lineage>
</organism>
<name>A0ABR9D6T0_9GAMM</name>
<dbReference type="EMBL" id="JACXSS010000001">
    <property type="protein sequence ID" value="MBD9358773.1"/>
    <property type="molecule type" value="Genomic_DNA"/>
</dbReference>
<dbReference type="RefSeq" id="WP_192376968.1">
    <property type="nucleotide sequence ID" value="NZ_CAJHIV010000001.1"/>
</dbReference>
<comment type="caution">
    <text evidence="1">The sequence shown here is derived from an EMBL/GenBank/DDBJ whole genome shotgun (WGS) entry which is preliminary data.</text>
</comment>
<dbReference type="Proteomes" id="UP000652176">
    <property type="component" value="Unassembled WGS sequence"/>
</dbReference>
<evidence type="ECO:0000313" key="2">
    <source>
        <dbReference type="Proteomes" id="UP000652176"/>
    </source>
</evidence>